<dbReference type="Pfam" id="PF21981">
    <property type="entry name" value="RecX_HTH3"/>
    <property type="match status" value="1"/>
</dbReference>
<evidence type="ECO:0000259" key="8">
    <source>
        <dbReference type="Pfam" id="PF21981"/>
    </source>
</evidence>
<feature type="domain" description="RecX first three-helical" evidence="9">
    <location>
        <begin position="39"/>
        <end position="76"/>
    </location>
</feature>
<sequence length="180" mass="19640">MSQEFRDPKGGPSGDGDGAQIDGPAPAGRKRRPEPTPAQRAMGLLVRREHSRKELARKLAAKGVDSGEATATVDRLAGEGWQDDARFAEFLVRSRAANSYGPLFIRAELGTHGLGSDAIATALATFEGDWMEVARDLVRRRFGPADSLDLARRRKAADLLARRGFDGDSIRRATRWDPDD</sequence>
<evidence type="ECO:0000256" key="2">
    <source>
        <dbReference type="ARBA" id="ARBA00009695"/>
    </source>
</evidence>
<protein>
    <recommendedName>
        <fullName evidence="3 5">Regulatory protein RecX</fullName>
    </recommendedName>
</protein>
<comment type="function">
    <text evidence="5">Modulates RecA activity.</text>
</comment>
<evidence type="ECO:0000259" key="7">
    <source>
        <dbReference type="Pfam" id="PF02631"/>
    </source>
</evidence>
<feature type="domain" description="RecX third three-helical" evidence="8">
    <location>
        <begin position="131"/>
        <end position="173"/>
    </location>
</feature>
<dbReference type="InterPro" id="IPR036388">
    <property type="entry name" value="WH-like_DNA-bd_sf"/>
</dbReference>
<evidence type="ECO:0000256" key="5">
    <source>
        <dbReference type="HAMAP-Rule" id="MF_01114"/>
    </source>
</evidence>
<evidence type="ECO:0000256" key="6">
    <source>
        <dbReference type="SAM" id="MobiDB-lite"/>
    </source>
</evidence>
<feature type="domain" description="RecX second three-helical" evidence="7">
    <location>
        <begin position="83"/>
        <end position="123"/>
    </location>
</feature>
<organism evidence="10 11">
    <name type="scientific">Pseudoxanthomonas kaohsiungensis</name>
    <dbReference type="NCBI Taxonomy" id="283923"/>
    <lineage>
        <taxon>Bacteria</taxon>
        <taxon>Pseudomonadati</taxon>
        <taxon>Pseudomonadota</taxon>
        <taxon>Gammaproteobacteria</taxon>
        <taxon>Lysobacterales</taxon>
        <taxon>Lysobacteraceae</taxon>
        <taxon>Pseudoxanthomonas</taxon>
    </lineage>
</organism>
<evidence type="ECO:0000313" key="10">
    <source>
        <dbReference type="EMBL" id="MFD1041283.1"/>
    </source>
</evidence>
<dbReference type="Proteomes" id="UP001597033">
    <property type="component" value="Unassembled WGS sequence"/>
</dbReference>
<dbReference type="RefSeq" id="WP_162377533.1">
    <property type="nucleotide sequence ID" value="NZ_JBHTKN010000001.1"/>
</dbReference>
<keyword evidence="11" id="KW-1185">Reference proteome</keyword>
<dbReference type="InterPro" id="IPR053925">
    <property type="entry name" value="RecX_HTH_3rd"/>
</dbReference>
<dbReference type="NCBIfam" id="NF001054">
    <property type="entry name" value="PRK00117.2-1"/>
    <property type="match status" value="1"/>
</dbReference>
<evidence type="ECO:0000259" key="9">
    <source>
        <dbReference type="Pfam" id="PF21982"/>
    </source>
</evidence>
<name>A0ABW3LT29_9GAMM</name>
<dbReference type="HAMAP" id="MF_01114">
    <property type="entry name" value="RecX"/>
    <property type="match status" value="1"/>
</dbReference>
<reference evidence="11" key="1">
    <citation type="journal article" date="2019" name="Int. J. Syst. Evol. Microbiol.">
        <title>The Global Catalogue of Microorganisms (GCM) 10K type strain sequencing project: providing services to taxonomists for standard genome sequencing and annotation.</title>
        <authorList>
            <consortium name="The Broad Institute Genomics Platform"/>
            <consortium name="The Broad Institute Genome Sequencing Center for Infectious Disease"/>
            <person name="Wu L."/>
            <person name="Ma J."/>
        </authorList>
    </citation>
    <scope>NUCLEOTIDE SEQUENCE [LARGE SCALE GENOMIC DNA]</scope>
    <source>
        <strain evidence="11">CCUG 55854</strain>
    </source>
</reference>
<gene>
    <name evidence="5 10" type="primary">recX</name>
    <name evidence="10" type="ORF">ACFQ2N_02820</name>
</gene>
<comment type="subcellular location">
    <subcellularLocation>
        <location evidence="1 5">Cytoplasm</location>
    </subcellularLocation>
</comment>
<comment type="similarity">
    <text evidence="2 5">Belongs to the RecX family.</text>
</comment>
<evidence type="ECO:0000256" key="4">
    <source>
        <dbReference type="ARBA" id="ARBA00022490"/>
    </source>
</evidence>
<accession>A0ABW3LT29</accession>
<proteinExistence type="inferred from homology"/>
<comment type="caution">
    <text evidence="10">The sequence shown here is derived from an EMBL/GenBank/DDBJ whole genome shotgun (WGS) entry which is preliminary data.</text>
</comment>
<keyword evidence="4 5" id="KW-0963">Cytoplasm</keyword>
<evidence type="ECO:0000256" key="3">
    <source>
        <dbReference type="ARBA" id="ARBA00018111"/>
    </source>
</evidence>
<feature type="region of interest" description="Disordered" evidence="6">
    <location>
        <begin position="1"/>
        <end position="46"/>
    </location>
</feature>
<evidence type="ECO:0000256" key="1">
    <source>
        <dbReference type="ARBA" id="ARBA00004496"/>
    </source>
</evidence>
<dbReference type="InterPro" id="IPR053924">
    <property type="entry name" value="RecX_HTH_2nd"/>
</dbReference>
<evidence type="ECO:0000313" key="11">
    <source>
        <dbReference type="Proteomes" id="UP001597033"/>
    </source>
</evidence>
<dbReference type="Pfam" id="PF21982">
    <property type="entry name" value="RecX_HTH1"/>
    <property type="match status" value="1"/>
</dbReference>
<dbReference type="PANTHER" id="PTHR33602:SF1">
    <property type="entry name" value="REGULATORY PROTEIN RECX FAMILY PROTEIN"/>
    <property type="match status" value="1"/>
</dbReference>
<dbReference type="Gene3D" id="1.10.10.10">
    <property type="entry name" value="Winged helix-like DNA-binding domain superfamily/Winged helix DNA-binding domain"/>
    <property type="match status" value="3"/>
</dbReference>
<dbReference type="InterPro" id="IPR003783">
    <property type="entry name" value="Regulatory_RecX"/>
</dbReference>
<dbReference type="InterPro" id="IPR053926">
    <property type="entry name" value="RecX_HTH_1st"/>
</dbReference>
<dbReference type="PANTHER" id="PTHR33602">
    <property type="entry name" value="REGULATORY PROTEIN RECX FAMILY PROTEIN"/>
    <property type="match status" value="1"/>
</dbReference>
<dbReference type="Pfam" id="PF02631">
    <property type="entry name" value="RecX_HTH2"/>
    <property type="match status" value="1"/>
</dbReference>
<dbReference type="EMBL" id="JBHTKN010000001">
    <property type="protein sequence ID" value="MFD1041283.1"/>
    <property type="molecule type" value="Genomic_DNA"/>
</dbReference>